<dbReference type="InterPro" id="IPR036770">
    <property type="entry name" value="Ankyrin_rpt-contain_sf"/>
</dbReference>
<protein>
    <submittedName>
        <fullName evidence="1">Uncharacterized protein</fullName>
    </submittedName>
</protein>
<feature type="non-terminal residue" evidence="1">
    <location>
        <position position="1"/>
    </location>
</feature>
<dbReference type="Pfam" id="PF12796">
    <property type="entry name" value="Ank_2"/>
    <property type="match status" value="1"/>
</dbReference>
<gene>
    <name evidence="1" type="ORF">RclHR1_17650006</name>
</gene>
<dbReference type="Gene3D" id="1.25.40.20">
    <property type="entry name" value="Ankyrin repeat-containing domain"/>
    <property type="match status" value="2"/>
</dbReference>
<reference evidence="1 2" key="1">
    <citation type="submission" date="2017-11" db="EMBL/GenBank/DDBJ databases">
        <title>The genome of Rhizophagus clarus HR1 reveals common genetic basis of auxotrophy among arbuscular mycorrhizal fungi.</title>
        <authorList>
            <person name="Kobayashi Y."/>
        </authorList>
    </citation>
    <scope>NUCLEOTIDE SEQUENCE [LARGE SCALE GENOMIC DNA]</scope>
    <source>
        <strain evidence="1 2">HR1</strain>
    </source>
</reference>
<sequence length="351" mass="40766">DNESKDLRVTILDTIENIQKVGRKLFNYELFRNETPFHWAVQNNERDSIKELIRLYKEKESKEQTGDDGEQPLTLEELLNMRADEGKITALLSAAQFGYNECIKALLEGGADPGIRLDNDKEETLKLLPELLQAETYQRMLEQRSKSFNHTPISISILNSNAKLTEYLLQQVTDKNLFTYDFENNRYLHLSLREGLWYISKKLIEVEESIITDEDNERNCCLYYENSFGQTPTDMAIQMFLNTLVSPQISRNNGFGVFQNVQNVQPKPKMEEEKCATKSFNLMVPNYLPRNQGNPLAKRVNVKFDAVNDMVHKLANKITDKHSYYVTSKEQNTKPRLRIPIFNFKPNSPNH</sequence>
<dbReference type="STRING" id="94130.A0A2Z6RDB6"/>
<evidence type="ECO:0000313" key="1">
    <source>
        <dbReference type="EMBL" id="GBB90636.1"/>
    </source>
</evidence>
<dbReference type="SUPFAM" id="SSF48403">
    <property type="entry name" value="Ankyrin repeat"/>
    <property type="match status" value="1"/>
</dbReference>
<dbReference type="Proteomes" id="UP000247702">
    <property type="component" value="Unassembled WGS sequence"/>
</dbReference>
<dbReference type="AlphaFoldDB" id="A0A2Z6RDB6"/>
<accession>A0A2Z6RDB6</accession>
<comment type="caution">
    <text evidence="1">The sequence shown here is derived from an EMBL/GenBank/DDBJ whole genome shotgun (WGS) entry which is preliminary data.</text>
</comment>
<dbReference type="InterPro" id="IPR002110">
    <property type="entry name" value="Ankyrin_rpt"/>
</dbReference>
<keyword evidence="2" id="KW-1185">Reference proteome</keyword>
<dbReference type="EMBL" id="BEXD01000852">
    <property type="protein sequence ID" value="GBB90636.1"/>
    <property type="molecule type" value="Genomic_DNA"/>
</dbReference>
<organism evidence="1 2">
    <name type="scientific">Rhizophagus clarus</name>
    <dbReference type="NCBI Taxonomy" id="94130"/>
    <lineage>
        <taxon>Eukaryota</taxon>
        <taxon>Fungi</taxon>
        <taxon>Fungi incertae sedis</taxon>
        <taxon>Mucoromycota</taxon>
        <taxon>Glomeromycotina</taxon>
        <taxon>Glomeromycetes</taxon>
        <taxon>Glomerales</taxon>
        <taxon>Glomeraceae</taxon>
        <taxon>Rhizophagus</taxon>
    </lineage>
</organism>
<dbReference type="SMART" id="SM00248">
    <property type="entry name" value="ANK"/>
    <property type="match status" value="3"/>
</dbReference>
<evidence type="ECO:0000313" key="2">
    <source>
        <dbReference type="Proteomes" id="UP000247702"/>
    </source>
</evidence>
<proteinExistence type="predicted"/>
<name>A0A2Z6RDB6_9GLOM</name>